<keyword evidence="3" id="KW-1185">Reference proteome</keyword>
<protein>
    <submittedName>
        <fullName evidence="2">Uncharacterized protein</fullName>
    </submittedName>
</protein>
<organism evidence="2 3">
    <name type="scientific">Hibiscus sabdariffa</name>
    <name type="common">roselle</name>
    <dbReference type="NCBI Taxonomy" id="183260"/>
    <lineage>
        <taxon>Eukaryota</taxon>
        <taxon>Viridiplantae</taxon>
        <taxon>Streptophyta</taxon>
        <taxon>Embryophyta</taxon>
        <taxon>Tracheophyta</taxon>
        <taxon>Spermatophyta</taxon>
        <taxon>Magnoliopsida</taxon>
        <taxon>eudicotyledons</taxon>
        <taxon>Gunneridae</taxon>
        <taxon>Pentapetalae</taxon>
        <taxon>rosids</taxon>
        <taxon>malvids</taxon>
        <taxon>Malvales</taxon>
        <taxon>Malvaceae</taxon>
        <taxon>Malvoideae</taxon>
        <taxon>Hibiscus</taxon>
    </lineage>
</organism>
<comment type="caution">
    <text evidence="2">The sequence shown here is derived from an EMBL/GenBank/DDBJ whole genome shotgun (WGS) entry which is preliminary data.</text>
</comment>
<dbReference type="Proteomes" id="UP001472677">
    <property type="component" value="Unassembled WGS sequence"/>
</dbReference>
<accession>A0ABR2FM33</accession>
<reference evidence="2 3" key="1">
    <citation type="journal article" date="2024" name="G3 (Bethesda)">
        <title>Genome assembly of Hibiscus sabdariffa L. provides insights into metabolisms of medicinal natural products.</title>
        <authorList>
            <person name="Kim T."/>
        </authorList>
    </citation>
    <scope>NUCLEOTIDE SEQUENCE [LARGE SCALE GENOMIC DNA]</scope>
    <source>
        <strain evidence="2">TK-2024</strain>
        <tissue evidence="2">Old leaves</tissue>
    </source>
</reference>
<name>A0ABR2FM33_9ROSI</name>
<feature type="region of interest" description="Disordered" evidence="1">
    <location>
        <begin position="1"/>
        <end position="95"/>
    </location>
</feature>
<evidence type="ECO:0000313" key="3">
    <source>
        <dbReference type="Proteomes" id="UP001472677"/>
    </source>
</evidence>
<sequence>MKPSLVTAVDDPSQGPRVQGQKVKTDDFWNSSACEMEHSGVQPQRSMSSNNGSSLDPSSSTSQPSEFAFSFGTKQGNNGLEIRSMRNGCNLKNPK</sequence>
<proteinExistence type="predicted"/>
<feature type="compositionally biased region" description="Low complexity" evidence="1">
    <location>
        <begin position="46"/>
        <end position="70"/>
    </location>
</feature>
<evidence type="ECO:0000256" key="1">
    <source>
        <dbReference type="SAM" id="MobiDB-lite"/>
    </source>
</evidence>
<dbReference type="EMBL" id="JBBPBM010000006">
    <property type="protein sequence ID" value="KAK8582026.1"/>
    <property type="molecule type" value="Genomic_DNA"/>
</dbReference>
<evidence type="ECO:0000313" key="2">
    <source>
        <dbReference type="EMBL" id="KAK8582026.1"/>
    </source>
</evidence>
<gene>
    <name evidence="2" type="ORF">V6N12_072225</name>
</gene>